<feature type="compositionally biased region" description="Low complexity" evidence="1">
    <location>
        <begin position="425"/>
        <end position="463"/>
    </location>
</feature>
<feature type="region of interest" description="Disordered" evidence="1">
    <location>
        <begin position="1"/>
        <end position="91"/>
    </location>
</feature>
<feature type="compositionally biased region" description="Low complexity" evidence="1">
    <location>
        <begin position="64"/>
        <end position="83"/>
    </location>
</feature>
<feature type="compositionally biased region" description="Low complexity" evidence="1">
    <location>
        <begin position="477"/>
        <end position="527"/>
    </location>
</feature>
<feature type="transmembrane region" description="Helical" evidence="2">
    <location>
        <begin position="350"/>
        <end position="375"/>
    </location>
</feature>
<dbReference type="AlphaFoldDB" id="A0A810LAQ5"/>
<protein>
    <submittedName>
        <fullName evidence="3">Uncharacterized protein</fullName>
    </submittedName>
</protein>
<feature type="region of interest" description="Disordered" evidence="1">
    <location>
        <begin position="380"/>
        <end position="399"/>
    </location>
</feature>
<sequence length="597" mass="58762">MPPVTRSPLPEGLPAAGVGWAPVGRTGRRDQDSMTKRASGPDSRPATRPDPKPTSRSGSKPAARPGSKPGSRPGSKSGSRPGSTPASKAAKLPEPGLRSTLILLVVAILLFAMMLRGEHILVRAAGDPAVAAIQVATFLSSILFAGLMLGNAAGLAAVRAFAGHDGTALVGRVARRTLLAVLGGLVAGVVAGGAAYLLEADLRSGDRLLVGTSIAISALLGGAAAALRPGLMVGAGVLGTLVVLAVLALRSVFITPLTRLFGGEGTIEKYASAQSTLALVSFVVAGVVAGVAIHLYARRTGNRLRIASTIGAGATAGVFTLVGLALTWVFDRQLISSAGGLDLGDQLAFHIAGMYQLNGGLALLFAGAIVALVLYGRTRGPRRPRPAKRPTGKPEWAVREERRAAEIDRAAASDPATGTTSTGSKGPAATTPGKAGTTKADTTKAGTSKAASTAAASREATGGENPAGGKPSADGEGSVASKAAADGKSAASKPGASAASKAAAAGKSTAGRKTDAAGRSAASRPAGQGAGRKGAGTAKGASGTGTRKDAAGSTPGDAPGATEAEGATGGGDGAATPESASPTRSGKPTGNRRRART</sequence>
<feature type="transmembrane region" description="Helical" evidence="2">
    <location>
        <begin position="178"/>
        <end position="196"/>
    </location>
</feature>
<evidence type="ECO:0000256" key="1">
    <source>
        <dbReference type="SAM" id="MobiDB-lite"/>
    </source>
</evidence>
<keyword evidence="2" id="KW-1133">Transmembrane helix</keyword>
<dbReference type="EMBL" id="AP023354">
    <property type="protein sequence ID" value="BCJ32353.1"/>
    <property type="molecule type" value="Genomic_DNA"/>
</dbReference>
<feature type="compositionally biased region" description="Low complexity" evidence="1">
    <location>
        <begin position="555"/>
        <end position="566"/>
    </location>
</feature>
<feature type="compositionally biased region" description="Polar residues" evidence="1">
    <location>
        <begin position="579"/>
        <end position="588"/>
    </location>
</feature>
<feature type="transmembrane region" description="Helical" evidence="2">
    <location>
        <begin position="97"/>
        <end position="115"/>
    </location>
</feature>
<dbReference type="KEGG" id="aser:Asera_64610"/>
<feature type="transmembrane region" description="Helical" evidence="2">
    <location>
        <begin position="309"/>
        <end position="330"/>
    </location>
</feature>
<proteinExistence type="predicted"/>
<evidence type="ECO:0000256" key="2">
    <source>
        <dbReference type="SAM" id="Phobius"/>
    </source>
</evidence>
<feature type="transmembrane region" description="Helical" evidence="2">
    <location>
        <begin position="208"/>
        <end position="227"/>
    </location>
</feature>
<feature type="compositionally biased region" description="Low complexity" evidence="1">
    <location>
        <begin position="535"/>
        <end position="545"/>
    </location>
</feature>
<feature type="transmembrane region" description="Helical" evidence="2">
    <location>
        <begin position="135"/>
        <end position="158"/>
    </location>
</feature>
<feature type="transmembrane region" description="Helical" evidence="2">
    <location>
        <begin position="277"/>
        <end position="297"/>
    </location>
</feature>
<evidence type="ECO:0000313" key="4">
    <source>
        <dbReference type="Proteomes" id="UP000680750"/>
    </source>
</evidence>
<name>A0A810LAQ5_9ACTN</name>
<keyword evidence="4" id="KW-1185">Reference proteome</keyword>
<evidence type="ECO:0000313" key="3">
    <source>
        <dbReference type="EMBL" id="BCJ32353.1"/>
    </source>
</evidence>
<feature type="transmembrane region" description="Helical" evidence="2">
    <location>
        <begin position="234"/>
        <end position="257"/>
    </location>
</feature>
<keyword evidence="2" id="KW-0812">Transmembrane</keyword>
<dbReference type="Proteomes" id="UP000680750">
    <property type="component" value="Chromosome"/>
</dbReference>
<organism evidence="3 4">
    <name type="scientific">Actinocatenispora sera</name>
    <dbReference type="NCBI Taxonomy" id="390989"/>
    <lineage>
        <taxon>Bacteria</taxon>
        <taxon>Bacillati</taxon>
        <taxon>Actinomycetota</taxon>
        <taxon>Actinomycetes</taxon>
        <taxon>Micromonosporales</taxon>
        <taxon>Micromonosporaceae</taxon>
        <taxon>Actinocatenispora</taxon>
    </lineage>
</organism>
<accession>A0A810LAQ5</accession>
<reference evidence="3" key="1">
    <citation type="submission" date="2020-08" db="EMBL/GenBank/DDBJ databases">
        <title>Whole genome shotgun sequence of Actinocatenispora sera NBRC 101916.</title>
        <authorList>
            <person name="Komaki H."/>
            <person name="Tamura T."/>
        </authorList>
    </citation>
    <scope>NUCLEOTIDE SEQUENCE</scope>
    <source>
        <strain evidence="3">NBRC 101916</strain>
    </source>
</reference>
<feature type="compositionally biased region" description="Basic residues" evidence="1">
    <location>
        <begin position="380"/>
        <end position="391"/>
    </location>
</feature>
<gene>
    <name evidence="3" type="ORF">Asera_64610</name>
</gene>
<feature type="region of interest" description="Disordered" evidence="1">
    <location>
        <begin position="406"/>
        <end position="597"/>
    </location>
</feature>
<keyword evidence="2" id="KW-0472">Membrane</keyword>